<feature type="domain" description="UPF0033" evidence="2">
    <location>
        <begin position="16"/>
        <end position="85"/>
    </location>
</feature>
<name>A0A8J4HAK7_9PROT</name>
<proteinExistence type="inferred from homology"/>
<dbReference type="SUPFAM" id="SSF64307">
    <property type="entry name" value="SirA-like"/>
    <property type="match status" value="1"/>
</dbReference>
<dbReference type="InterPro" id="IPR036868">
    <property type="entry name" value="TusA-like_sf"/>
</dbReference>
<dbReference type="CDD" id="cd00291">
    <property type="entry name" value="SirA_YedF_YeeD"/>
    <property type="match status" value="1"/>
</dbReference>
<protein>
    <submittedName>
        <fullName evidence="3">Sulfurtransferase TusA family protein</fullName>
    </submittedName>
</protein>
<accession>A0A8J4HAK7</accession>
<reference evidence="3" key="1">
    <citation type="journal article" date="2020" name="mSystems">
        <title>Genome- and Community-Level Interaction Insights into Carbon Utilization and Element Cycling Functions of Hydrothermarchaeota in Hydrothermal Sediment.</title>
        <authorList>
            <person name="Zhou Z."/>
            <person name="Liu Y."/>
            <person name="Xu W."/>
            <person name="Pan J."/>
            <person name="Luo Z.H."/>
            <person name="Li M."/>
        </authorList>
    </citation>
    <scope>NUCLEOTIDE SEQUENCE</scope>
    <source>
        <strain evidence="3">SpSt-997</strain>
    </source>
</reference>
<evidence type="ECO:0000259" key="2">
    <source>
        <dbReference type="Pfam" id="PF01206"/>
    </source>
</evidence>
<comment type="similarity">
    <text evidence="1">Belongs to the sulfur carrier protein TusA family.</text>
</comment>
<sequence length="89" mass="9795">MIENSDQQRALLAHQTLDISHESCPMTFVRTRLALDRLPIGQVLLVLLQGAEPIANVPRASASLGHEIVEMALGSDGITRLWIRKSAPR</sequence>
<evidence type="ECO:0000256" key="1">
    <source>
        <dbReference type="ARBA" id="ARBA00008984"/>
    </source>
</evidence>
<gene>
    <name evidence="3" type="ORF">ENY07_08780</name>
</gene>
<dbReference type="Pfam" id="PF01206">
    <property type="entry name" value="TusA"/>
    <property type="match status" value="1"/>
</dbReference>
<dbReference type="PANTHER" id="PTHR33279">
    <property type="entry name" value="SULFUR CARRIER PROTEIN YEDF-RELATED"/>
    <property type="match status" value="1"/>
</dbReference>
<dbReference type="PANTHER" id="PTHR33279:SF19">
    <property type="entry name" value="SSL1707 PROTEIN"/>
    <property type="match status" value="1"/>
</dbReference>
<dbReference type="EMBL" id="DTQM01000176">
    <property type="protein sequence ID" value="HGC43295.1"/>
    <property type="molecule type" value="Genomic_DNA"/>
</dbReference>
<comment type="caution">
    <text evidence="3">The sequence shown here is derived from an EMBL/GenBank/DDBJ whole genome shotgun (WGS) entry which is preliminary data.</text>
</comment>
<evidence type="ECO:0000313" key="3">
    <source>
        <dbReference type="EMBL" id="HGC43295.1"/>
    </source>
</evidence>
<organism evidence="3">
    <name type="scientific">Acidicaldus sp</name>
    <dbReference type="NCBI Taxonomy" id="1872105"/>
    <lineage>
        <taxon>Bacteria</taxon>
        <taxon>Pseudomonadati</taxon>
        <taxon>Pseudomonadota</taxon>
        <taxon>Alphaproteobacteria</taxon>
        <taxon>Acetobacterales</taxon>
        <taxon>Acetobacteraceae</taxon>
        <taxon>Acidicaldus</taxon>
    </lineage>
</organism>
<dbReference type="Gene3D" id="3.30.110.40">
    <property type="entry name" value="TusA-like domain"/>
    <property type="match status" value="1"/>
</dbReference>
<dbReference type="AlphaFoldDB" id="A0A8J4HAK7"/>
<dbReference type="InterPro" id="IPR001455">
    <property type="entry name" value="TusA-like"/>
</dbReference>